<name>A0ABY5C6T8_9LACO</name>
<evidence type="ECO:0000256" key="1">
    <source>
        <dbReference type="SAM" id="Phobius"/>
    </source>
</evidence>
<dbReference type="PANTHER" id="PTHR30487">
    <property type="entry name" value="TYPE 4 PREPILIN-LIKE PROTEINS LEADER PEPTIDE-PROCESSING ENZYME"/>
    <property type="match status" value="1"/>
</dbReference>
<evidence type="ECO:0000313" key="4">
    <source>
        <dbReference type="Proteomes" id="UP001057532"/>
    </source>
</evidence>
<gene>
    <name evidence="3" type="ORF">M8332_05260</name>
</gene>
<dbReference type="RefSeq" id="WP_252779774.1">
    <property type="nucleotide sequence ID" value="NZ_CP097478.1"/>
</dbReference>
<dbReference type="InterPro" id="IPR050882">
    <property type="entry name" value="Prepilin_peptidase/N-MTase"/>
</dbReference>
<dbReference type="PANTHER" id="PTHR30487:SF0">
    <property type="entry name" value="PREPILIN LEADER PEPTIDASE_N-METHYLTRANSFERASE-RELATED"/>
    <property type="match status" value="1"/>
</dbReference>
<keyword evidence="1" id="KW-0472">Membrane</keyword>
<feature type="transmembrane region" description="Helical" evidence="1">
    <location>
        <begin position="121"/>
        <end position="147"/>
    </location>
</feature>
<keyword evidence="4" id="KW-1185">Reference proteome</keyword>
<sequence length="224" mass="25054">MGLIWFYWGCCWGSFLTVVGTRMGAGKPFWRGRSYCQTCGQQLRWWELLPLVSFIWQRGHCRTCHVRLPVHLLGWELTAGSCVLLSPPTSWANVSWLAFLLGLQLLSTFDATCRCFPGWGLIPLVGLGLLVTIHSQLVCLVISSGYLCLLIMNRHEHWLGNGDLDVLWLLLLVFPLSTWCLIVLGAALGGLGLLAWRRQRTLPFLPVLFVSTLLVLAGASCFPL</sequence>
<reference evidence="3" key="1">
    <citation type="submission" date="2022-05" db="EMBL/GenBank/DDBJ databases">
        <authorList>
            <person name="Oliphant S.A."/>
            <person name="Watson-Haigh N.S."/>
            <person name="Sumby K.M."/>
            <person name="Gardner J.M."/>
            <person name="Jiranek V."/>
        </authorList>
    </citation>
    <scope>NUCLEOTIDE SEQUENCE</scope>
    <source>
        <strain evidence="3">Ru20-1</strain>
    </source>
</reference>
<dbReference type="EMBL" id="CP097478">
    <property type="protein sequence ID" value="USS93016.1"/>
    <property type="molecule type" value="Genomic_DNA"/>
</dbReference>
<feature type="transmembrane region" description="Helical" evidence="1">
    <location>
        <begin position="167"/>
        <end position="195"/>
    </location>
</feature>
<proteinExistence type="predicted"/>
<feature type="transmembrane region" description="Helical" evidence="1">
    <location>
        <begin position="202"/>
        <end position="222"/>
    </location>
</feature>
<evidence type="ECO:0000259" key="2">
    <source>
        <dbReference type="Pfam" id="PF06750"/>
    </source>
</evidence>
<feature type="domain" description="Prepilin peptidase A24 N-terminal" evidence="2">
    <location>
        <begin position="9"/>
        <end position="85"/>
    </location>
</feature>
<protein>
    <submittedName>
        <fullName evidence="3">Prepilin peptidase</fullName>
    </submittedName>
</protein>
<dbReference type="Proteomes" id="UP001057532">
    <property type="component" value="Chromosome"/>
</dbReference>
<feature type="transmembrane region" description="Helical" evidence="1">
    <location>
        <begin position="6"/>
        <end position="25"/>
    </location>
</feature>
<keyword evidence="1" id="KW-0812">Transmembrane</keyword>
<accession>A0ABY5C6T8</accession>
<evidence type="ECO:0000313" key="3">
    <source>
        <dbReference type="EMBL" id="USS93016.1"/>
    </source>
</evidence>
<dbReference type="Pfam" id="PF06750">
    <property type="entry name" value="A24_N_bact"/>
    <property type="match status" value="1"/>
</dbReference>
<dbReference type="InterPro" id="IPR010627">
    <property type="entry name" value="Prepilin_pept_A24_N"/>
</dbReference>
<keyword evidence="1" id="KW-1133">Transmembrane helix</keyword>
<organism evidence="3 4">
    <name type="scientific">Fructilactobacillus ixorae</name>
    <dbReference type="NCBI Taxonomy" id="1750535"/>
    <lineage>
        <taxon>Bacteria</taxon>
        <taxon>Bacillati</taxon>
        <taxon>Bacillota</taxon>
        <taxon>Bacilli</taxon>
        <taxon>Lactobacillales</taxon>
        <taxon>Lactobacillaceae</taxon>
        <taxon>Fructilactobacillus</taxon>
    </lineage>
</organism>